<name>A0A0F9W528_9ZZZZ</name>
<gene>
    <name evidence="2" type="ORF">LCGC14_0403310</name>
</gene>
<proteinExistence type="predicted"/>
<keyword evidence="1" id="KW-0472">Membrane</keyword>
<comment type="caution">
    <text evidence="2">The sequence shown here is derived from an EMBL/GenBank/DDBJ whole genome shotgun (WGS) entry which is preliminary data.</text>
</comment>
<evidence type="ECO:0000313" key="2">
    <source>
        <dbReference type="EMBL" id="KKN73158.1"/>
    </source>
</evidence>
<keyword evidence="1" id="KW-0812">Transmembrane</keyword>
<dbReference type="EMBL" id="LAZR01000349">
    <property type="protein sequence ID" value="KKN73158.1"/>
    <property type="molecule type" value="Genomic_DNA"/>
</dbReference>
<keyword evidence="1" id="KW-1133">Transmembrane helix</keyword>
<evidence type="ECO:0000256" key="1">
    <source>
        <dbReference type="SAM" id="Phobius"/>
    </source>
</evidence>
<protein>
    <submittedName>
        <fullName evidence="2">Uncharacterized protein</fullName>
    </submittedName>
</protein>
<feature type="transmembrane region" description="Helical" evidence="1">
    <location>
        <begin position="7"/>
        <end position="30"/>
    </location>
</feature>
<reference evidence="2" key="1">
    <citation type="journal article" date="2015" name="Nature">
        <title>Complex archaea that bridge the gap between prokaryotes and eukaryotes.</title>
        <authorList>
            <person name="Spang A."/>
            <person name="Saw J.H."/>
            <person name="Jorgensen S.L."/>
            <person name="Zaremba-Niedzwiedzka K."/>
            <person name="Martijn J."/>
            <person name="Lind A.E."/>
            <person name="van Eijk R."/>
            <person name="Schleper C."/>
            <person name="Guy L."/>
            <person name="Ettema T.J."/>
        </authorList>
    </citation>
    <scope>NUCLEOTIDE SEQUENCE</scope>
</reference>
<accession>A0A0F9W528</accession>
<organism evidence="2">
    <name type="scientific">marine sediment metagenome</name>
    <dbReference type="NCBI Taxonomy" id="412755"/>
    <lineage>
        <taxon>unclassified sequences</taxon>
        <taxon>metagenomes</taxon>
        <taxon>ecological metagenomes</taxon>
    </lineage>
</organism>
<dbReference type="AlphaFoldDB" id="A0A0F9W528"/>
<sequence length="60" mass="7370">MRLIRLFLMYVFLVIGYVLCFVPMFLAAWITPKDLYDTKKFVRPNTYWIKLKDLYDTKKE</sequence>